<evidence type="ECO:0000313" key="2">
    <source>
        <dbReference type="EMBL" id="PKH42201.1"/>
    </source>
</evidence>
<dbReference type="AlphaFoldDB" id="A0A1I1A4C4"/>
<gene>
    <name evidence="2" type="ORF">CXG46_06925</name>
    <name evidence="3" type="ORF">SAMN05192575_107100</name>
</gene>
<dbReference type="PANTHER" id="PTHR19879">
    <property type="entry name" value="TRANSCRIPTION INITIATION FACTOR TFIID"/>
    <property type="match status" value="1"/>
</dbReference>
<evidence type="ECO:0000256" key="1">
    <source>
        <dbReference type="PROSITE-ProRule" id="PRU00221"/>
    </source>
</evidence>
<evidence type="ECO:0000313" key="4">
    <source>
        <dbReference type="Proteomes" id="UP000199113"/>
    </source>
</evidence>
<dbReference type="PROSITE" id="PS51257">
    <property type="entry name" value="PROKAR_LIPOPROTEIN"/>
    <property type="match status" value="1"/>
</dbReference>
<dbReference type="InterPro" id="IPR001680">
    <property type="entry name" value="WD40_rpt"/>
</dbReference>
<dbReference type="Proteomes" id="UP000199113">
    <property type="component" value="Unassembled WGS sequence"/>
</dbReference>
<dbReference type="PROSITE" id="PS50082">
    <property type="entry name" value="WD_REPEATS_2"/>
    <property type="match status" value="1"/>
</dbReference>
<dbReference type="OrthoDB" id="4336591at2"/>
<dbReference type="EMBL" id="FOKC01000007">
    <property type="protein sequence ID" value="SFB31418.1"/>
    <property type="molecule type" value="Genomic_DNA"/>
</dbReference>
<sequence>MRSGRIAVAVVALVMIAGCSSDDGTAGSATGGPGEGEQVEVPGVRVTGDSAALSPDGTRVAVPCDGRLCVWSTADGSLEDGWDAGGVVAWSAAGLLATDRTYGGTVAVQVLDPGTGEAVAGADAYESEVVEDGPGDGLRDLAFSADGETLAGVGADGVVRLWPVADPLAVVEVDPEGDAPVAVAFEPDGSRVAIASSDAPVAVHDARTGEALGSLGGAPQGDVAWSPDGARIATASFALDDEAATTIWDAESLEVEATLPRPAYRLAFAPDSTALVLSEKEQTDVLVWTWADDDLRTLSGATDVPRAVLVAPDGTRIFAVSPRDGVLSWDVSGGDVTTFDQPEE</sequence>
<name>A0A1I1A4C4_9ACTN</name>
<dbReference type="STRING" id="748909.SAMN05192575_107100"/>
<evidence type="ECO:0000313" key="5">
    <source>
        <dbReference type="Proteomes" id="UP000233565"/>
    </source>
</evidence>
<keyword evidence="1" id="KW-0853">WD repeat</keyword>
<reference evidence="3" key="1">
    <citation type="submission" date="2016-10" db="EMBL/GenBank/DDBJ databases">
        <authorList>
            <person name="de Groot N.N."/>
        </authorList>
    </citation>
    <scope>NUCLEOTIDE SEQUENCE [LARGE SCALE GENOMIC DNA]</scope>
    <source>
        <strain evidence="3">CGMCC 1.10697</strain>
    </source>
</reference>
<organism evidence="3 4">
    <name type="scientific">Nocardioides alpinus</name>
    <dbReference type="NCBI Taxonomy" id="748909"/>
    <lineage>
        <taxon>Bacteria</taxon>
        <taxon>Bacillati</taxon>
        <taxon>Actinomycetota</taxon>
        <taxon>Actinomycetes</taxon>
        <taxon>Propionibacteriales</taxon>
        <taxon>Nocardioidaceae</taxon>
        <taxon>Nocardioides</taxon>
    </lineage>
</organism>
<dbReference type="PANTHER" id="PTHR19879:SF9">
    <property type="entry name" value="TRANSCRIPTION INITIATION FACTOR TFIID SUBUNIT 5"/>
    <property type="match status" value="1"/>
</dbReference>
<dbReference type="InterPro" id="IPR015943">
    <property type="entry name" value="WD40/YVTN_repeat-like_dom_sf"/>
</dbReference>
<dbReference type="Pfam" id="PF00400">
    <property type="entry name" value="WD40"/>
    <property type="match status" value="1"/>
</dbReference>
<accession>A0A1I1A4C4</accession>
<dbReference type="RefSeq" id="WP_091199665.1">
    <property type="nucleotide sequence ID" value="NZ_FOKC01000007.1"/>
</dbReference>
<dbReference type="Proteomes" id="UP000233565">
    <property type="component" value="Unassembled WGS sequence"/>
</dbReference>
<dbReference type="Gene3D" id="2.130.10.10">
    <property type="entry name" value="YVTN repeat-like/Quinoprotein amine dehydrogenase"/>
    <property type="match status" value="2"/>
</dbReference>
<keyword evidence="5" id="KW-1185">Reference proteome</keyword>
<protein>
    <submittedName>
        <fullName evidence="3">WD domain-containing protein, G-beta repeat-containing protein</fullName>
    </submittedName>
</protein>
<evidence type="ECO:0000313" key="3">
    <source>
        <dbReference type="EMBL" id="SFB31418.1"/>
    </source>
</evidence>
<dbReference type="EMBL" id="PJBV01000013">
    <property type="protein sequence ID" value="PKH42201.1"/>
    <property type="molecule type" value="Genomic_DNA"/>
</dbReference>
<feature type="repeat" description="WD" evidence="1">
    <location>
        <begin position="131"/>
        <end position="162"/>
    </location>
</feature>
<proteinExistence type="predicted"/>
<dbReference type="SMART" id="SM00320">
    <property type="entry name" value="WD40"/>
    <property type="match status" value="4"/>
</dbReference>
<dbReference type="SUPFAM" id="SSF82171">
    <property type="entry name" value="DPP6 N-terminal domain-like"/>
    <property type="match status" value="1"/>
</dbReference>
<reference evidence="2 5" key="2">
    <citation type="submission" date="2017-12" db="EMBL/GenBank/DDBJ databases">
        <title>Pharmacopeia of the Arctic Ocean.</title>
        <authorList>
            <person name="Collins E."/>
            <person name="Ducluzeau A.-L."/>
        </authorList>
    </citation>
    <scope>NUCLEOTIDE SEQUENCE [LARGE SCALE GENOMIC DNA]</scope>
    <source>
        <strain evidence="2 5">DSM 23325</strain>
    </source>
</reference>